<gene>
    <name evidence="1" type="ORF">WJX73_006021</name>
</gene>
<sequence>MLRWARIDAQDQGVANFGLPMTVKPTFRNEDELWGFTVAVHNREGDVLTELSVRMDNETTTRREHVGRGADGFPLLKGEVLEVEGKNLEIRKIDENPVDERLRSVIKSFCQALLQAINRYYAFGSPFVDDSQ</sequence>
<organism evidence="1 2">
    <name type="scientific">Symbiochloris irregularis</name>
    <dbReference type="NCBI Taxonomy" id="706552"/>
    <lineage>
        <taxon>Eukaryota</taxon>
        <taxon>Viridiplantae</taxon>
        <taxon>Chlorophyta</taxon>
        <taxon>core chlorophytes</taxon>
        <taxon>Trebouxiophyceae</taxon>
        <taxon>Trebouxiales</taxon>
        <taxon>Trebouxiaceae</taxon>
        <taxon>Symbiochloris</taxon>
    </lineage>
</organism>
<dbReference type="Proteomes" id="UP001465755">
    <property type="component" value="Unassembled WGS sequence"/>
</dbReference>
<protein>
    <submittedName>
        <fullName evidence="1">Uncharacterized protein</fullName>
    </submittedName>
</protein>
<reference evidence="1 2" key="1">
    <citation type="journal article" date="2024" name="Nat. Commun.">
        <title>Phylogenomics reveals the evolutionary origins of lichenization in chlorophyte algae.</title>
        <authorList>
            <person name="Puginier C."/>
            <person name="Libourel C."/>
            <person name="Otte J."/>
            <person name="Skaloud P."/>
            <person name="Haon M."/>
            <person name="Grisel S."/>
            <person name="Petersen M."/>
            <person name="Berrin J.G."/>
            <person name="Delaux P.M."/>
            <person name="Dal Grande F."/>
            <person name="Keller J."/>
        </authorList>
    </citation>
    <scope>NUCLEOTIDE SEQUENCE [LARGE SCALE GENOMIC DNA]</scope>
    <source>
        <strain evidence="1 2">SAG 2036</strain>
    </source>
</reference>
<keyword evidence="2" id="KW-1185">Reference proteome</keyword>
<comment type="caution">
    <text evidence="1">The sequence shown here is derived from an EMBL/GenBank/DDBJ whole genome shotgun (WGS) entry which is preliminary data.</text>
</comment>
<evidence type="ECO:0000313" key="1">
    <source>
        <dbReference type="EMBL" id="KAK9806516.1"/>
    </source>
</evidence>
<dbReference type="AlphaFoldDB" id="A0AAW1P6F0"/>
<name>A0AAW1P6F0_9CHLO</name>
<proteinExistence type="predicted"/>
<accession>A0AAW1P6F0</accession>
<evidence type="ECO:0000313" key="2">
    <source>
        <dbReference type="Proteomes" id="UP001465755"/>
    </source>
</evidence>
<dbReference type="EMBL" id="JALJOQ010000037">
    <property type="protein sequence ID" value="KAK9806516.1"/>
    <property type="molecule type" value="Genomic_DNA"/>
</dbReference>